<dbReference type="InterPro" id="IPR016166">
    <property type="entry name" value="FAD-bd_PCMH"/>
</dbReference>
<dbReference type="OMA" id="RSSHFVM"/>
<dbReference type="GO" id="GO:0071949">
    <property type="term" value="F:FAD binding"/>
    <property type="evidence" value="ECO:0007669"/>
    <property type="project" value="InterPro"/>
</dbReference>
<protein>
    <submittedName>
        <fullName evidence="6">FAD linked oxidase, N-terminal</fullName>
    </submittedName>
</protein>
<evidence type="ECO:0000256" key="2">
    <source>
        <dbReference type="ARBA" id="ARBA00022630"/>
    </source>
</evidence>
<dbReference type="InterPro" id="IPR050416">
    <property type="entry name" value="FAD-linked_Oxidoreductase"/>
</dbReference>
<dbReference type="PROSITE" id="PS51387">
    <property type="entry name" value="FAD_PCMH"/>
    <property type="match status" value="1"/>
</dbReference>
<dbReference type="SUPFAM" id="SSF56176">
    <property type="entry name" value="FAD-binding/transporter-associated domain-like"/>
    <property type="match status" value="1"/>
</dbReference>
<evidence type="ECO:0000313" key="6">
    <source>
        <dbReference type="EMBL" id="QQK40312.1"/>
    </source>
</evidence>
<dbReference type="PANTHER" id="PTHR42973">
    <property type="entry name" value="BINDING OXIDOREDUCTASE, PUTATIVE (AFU_ORTHOLOGUE AFUA_1G17690)-RELATED"/>
    <property type="match status" value="1"/>
</dbReference>
<dbReference type="InterPro" id="IPR012951">
    <property type="entry name" value="BBE"/>
</dbReference>
<dbReference type="AlphaFoldDB" id="A0A7T7BHU9"/>
<dbReference type="GO" id="GO:0016491">
    <property type="term" value="F:oxidoreductase activity"/>
    <property type="evidence" value="ECO:0007669"/>
    <property type="project" value="UniProtKB-KW"/>
</dbReference>
<evidence type="ECO:0000256" key="4">
    <source>
        <dbReference type="ARBA" id="ARBA00023002"/>
    </source>
</evidence>
<comment type="similarity">
    <text evidence="1">Belongs to the oxygen-dependent FAD-linked oxidoreductase family.</text>
</comment>
<dbReference type="PANTHER" id="PTHR42973:SF52">
    <property type="entry name" value="FAD BINDING DOMAIN PROTEIN (AFU_ORTHOLOGUE AFUA_2G00730)"/>
    <property type="match status" value="1"/>
</dbReference>
<proteinExistence type="inferred from homology"/>
<keyword evidence="3" id="KW-0274">FAD</keyword>
<dbReference type="Proteomes" id="UP000595662">
    <property type="component" value="Chromosome 1"/>
</dbReference>
<dbReference type="Gene3D" id="3.30.465.10">
    <property type="match status" value="1"/>
</dbReference>
<name>A0A7T7BHU9_PENDI</name>
<sequence>MPEIKATALEALRSNLKAATIYTPESEGYKDVLVRWSDTGMKYAGVVVQPTEALDISATLLWAQQHSVDLAVKCGGHSVAGTSSSEGGLVIDLSRMNQVTVDTEQKTITAQGGATWKEVDETGAAHDLAAVGGTVNHTGVGGLTLGGGYGWLSGEYGLAIDNLLSATVVLADGRIVTASATENVDLFWGLRGAGYNFGVVADFTYQAHDQKDPVYSGLLGFAPDKLEGIIEALNESLANPDSRFGAICSLTMAPDGSGPMVIVIGFFNGPREEGQKKFARFTALEPVLNTLDMIPYSMVNALQNPVVTYGDRKSFKGIFYEPPLDPQFARVIFNDFIAKIESEPDLKASAIILEFFDMRKICQVPLTATAMASRNSTQNGIVFLRWTDSSKDLEHRAWAREAQSKWKVELDARTKDRGVDLDVPQYINYAEPGDSVVSNIYGVNLERLEEVKSKYDPKNVFHKMQPISKGASLGKKE</sequence>
<dbReference type="EMBL" id="CP060774">
    <property type="protein sequence ID" value="QQK40312.1"/>
    <property type="molecule type" value="Genomic_DNA"/>
</dbReference>
<dbReference type="Gene3D" id="3.30.43.10">
    <property type="entry name" value="Uridine Diphospho-n-acetylenolpyruvylglucosamine Reductase, domain 2"/>
    <property type="match status" value="1"/>
</dbReference>
<reference evidence="6 7" key="1">
    <citation type="submission" date="2020-08" db="EMBL/GenBank/DDBJ databases">
        <title>The completed genome sequence of the pathogenic ascomycete fungus Penicillium digitatum.</title>
        <authorList>
            <person name="Wang M."/>
        </authorList>
    </citation>
    <scope>NUCLEOTIDE SEQUENCE [LARGE SCALE GENOMIC DNA]</scope>
    <source>
        <strain evidence="6 7">PdW03</strain>
    </source>
</reference>
<dbReference type="KEGG" id="pdp:PDIP_83090"/>
<feature type="domain" description="FAD-binding PCMH-type" evidence="5">
    <location>
        <begin position="39"/>
        <end position="210"/>
    </location>
</feature>
<organism evidence="6 7">
    <name type="scientific">Penicillium digitatum</name>
    <name type="common">Green mold</name>
    <dbReference type="NCBI Taxonomy" id="36651"/>
    <lineage>
        <taxon>Eukaryota</taxon>
        <taxon>Fungi</taxon>
        <taxon>Dikarya</taxon>
        <taxon>Ascomycota</taxon>
        <taxon>Pezizomycotina</taxon>
        <taxon>Eurotiomycetes</taxon>
        <taxon>Eurotiomycetidae</taxon>
        <taxon>Eurotiales</taxon>
        <taxon>Aspergillaceae</taxon>
        <taxon>Penicillium</taxon>
    </lineage>
</organism>
<dbReference type="RefSeq" id="XP_014532466.1">
    <property type="nucleotide sequence ID" value="XM_014676980.1"/>
</dbReference>
<dbReference type="VEuPathDB" id="FungiDB:PDIP_83090"/>
<dbReference type="Gene3D" id="3.40.462.20">
    <property type="match status" value="1"/>
</dbReference>
<accession>A0A7T7BHU9</accession>
<dbReference type="InterPro" id="IPR016167">
    <property type="entry name" value="FAD-bd_PCMH_sub1"/>
</dbReference>
<dbReference type="InterPro" id="IPR036318">
    <property type="entry name" value="FAD-bd_PCMH-like_sf"/>
</dbReference>
<dbReference type="InterPro" id="IPR006094">
    <property type="entry name" value="Oxid_FAD_bind_N"/>
</dbReference>
<evidence type="ECO:0000259" key="5">
    <source>
        <dbReference type="PROSITE" id="PS51387"/>
    </source>
</evidence>
<evidence type="ECO:0000313" key="7">
    <source>
        <dbReference type="Proteomes" id="UP000595662"/>
    </source>
</evidence>
<keyword evidence="2" id="KW-0285">Flavoprotein</keyword>
<evidence type="ECO:0000256" key="1">
    <source>
        <dbReference type="ARBA" id="ARBA00005466"/>
    </source>
</evidence>
<evidence type="ECO:0000256" key="3">
    <source>
        <dbReference type="ARBA" id="ARBA00022827"/>
    </source>
</evidence>
<dbReference type="InterPro" id="IPR016169">
    <property type="entry name" value="FAD-bd_PCMH_sub2"/>
</dbReference>
<gene>
    <name evidence="6" type="ORF">Pdw03_3166</name>
</gene>
<dbReference type="Pfam" id="PF08031">
    <property type="entry name" value="BBE"/>
    <property type="match status" value="1"/>
</dbReference>
<dbReference type="GeneID" id="26236625"/>
<dbReference type="Pfam" id="PF01565">
    <property type="entry name" value="FAD_binding_4"/>
    <property type="match status" value="1"/>
</dbReference>
<keyword evidence="4" id="KW-0560">Oxidoreductase</keyword>